<dbReference type="EMBL" id="VSRR010077539">
    <property type="protein sequence ID" value="MPC88351.1"/>
    <property type="molecule type" value="Genomic_DNA"/>
</dbReference>
<name>A0A5B7IRY8_PORTR</name>
<gene>
    <name evidence="2" type="ORF">E2C01_083252</name>
</gene>
<feature type="region of interest" description="Disordered" evidence="1">
    <location>
        <begin position="1"/>
        <end position="59"/>
    </location>
</feature>
<comment type="caution">
    <text evidence="2">The sequence shown here is derived from an EMBL/GenBank/DDBJ whole genome shotgun (WGS) entry which is preliminary data.</text>
</comment>
<evidence type="ECO:0000313" key="3">
    <source>
        <dbReference type="Proteomes" id="UP000324222"/>
    </source>
</evidence>
<accession>A0A5B7IRY8</accession>
<dbReference type="AlphaFoldDB" id="A0A5B7IRY8"/>
<evidence type="ECO:0000256" key="1">
    <source>
        <dbReference type="SAM" id="MobiDB-lite"/>
    </source>
</evidence>
<reference evidence="2 3" key="1">
    <citation type="submission" date="2019-05" db="EMBL/GenBank/DDBJ databases">
        <title>Another draft genome of Portunus trituberculatus and its Hox gene families provides insights of decapod evolution.</title>
        <authorList>
            <person name="Jeong J.-H."/>
            <person name="Song I."/>
            <person name="Kim S."/>
            <person name="Choi T."/>
            <person name="Kim D."/>
            <person name="Ryu S."/>
            <person name="Kim W."/>
        </authorList>
    </citation>
    <scope>NUCLEOTIDE SEQUENCE [LARGE SCALE GENOMIC DNA]</scope>
    <source>
        <tissue evidence="2">Muscle</tissue>
    </source>
</reference>
<dbReference type="Proteomes" id="UP000324222">
    <property type="component" value="Unassembled WGS sequence"/>
</dbReference>
<sequence>MIISSAPLREPHQEPRPSNTNHHQGNHHTADEYLQGLKATVPPPLVRAVQRGPRLLDKE</sequence>
<protein>
    <submittedName>
        <fullName evidence="2">Uncharacterized protein</fullName>
    </submittedName>
</protein>
<evidence type="ECO:0000313" key="2">
    <source>
        <dbReference type="EMBL" id="MPC88351.1"/>
    </source>
</evidence>
<keyword evidence="3" id="KW-1185">Reference proteome</keyword>
<organism evidence="2 3">
    <name type="scientific">Portunus trituberculatus</name>
    <name type="common">Swimming crab</name>
    <name type="synonym">Neptunus trituberculatus</name>
    <dbReference type="NCBI Taxonomy" id="210409"/>
    <lineage>
        <taxon>Eukaryota</taxon>
        <taxon>Metazoa</taxon>
        <taxon>Ecdysozoa</taxon>
        <taxon>Arthropoda</taxon>
        <taxon>Crustacea</taxon>
        <taxon>Multicrustacea</taxon>
        <taxon>Malacostraca</taxon>
        <taxon>Eumalacostraca</taxon>
        <taxon>Eucarida</taxon>
        <taxon>Decapoda</taxon>
        <taxon>Pleocyemata</taxon>
        <taxon>Brachyura</taxon>
        <taxon>Eubrachyura</taxon>
        <taxon>Portunoidea</taxon>
        <taxon>Portunidae</taxon>
        <taxon>Portuninae</taxon>
        <taxon>Portunus</taxon>
    </lineage>
</organism>
<proteinExistence type="predicted"/>